<feature type="domain" description="K Homology" evidence="6">
    <location>
        <begin position="1138"/>
        <end position="1208"/>
    </location>
</feature>
<feature type="domain" description="K Homology" evidence="6">
    <location>
        <begin position="735"/>
        <end position="800"/>
    </location>
</feature>
<dbReference type="SMART" id="SM00322">
    <property type="entry name" value="KH"/>
    <property type="match status" value="8"/>
</dbReference>
<keyword evidence="2 3" id="KW-0694">RNA-binding</keyword>
<dbReference type="PANTHER" id="PTHR10288">
    <property type="entry name" value="KH DOMAIN CONTAINING RNA BINDING PROTEIN"/>
    <property type="match status" value="1"/>
</dbReference>
<evidence type="ECO:0000256" key="2">
    <source>
        <dbReference type="ARBA" id="ARBA00022884"/>
    </source>
</evidence>
<dbReference type="InterPro" id="IPR057778">
    <property type="entry name" value="KH_Vigilin_N"/>
</dbReference>
<dbReference type="STRING" id="1206466.K0KP17"/>
<evidence type="ECO:0000313" key="8">
    <source>
        <dbReference type="Proteomes" id="UP000009328"/>
    </source>
</evidence>
<keyword evidence="8" id="KW-1185">Reference proteome</keyword>
<feature type="domain" description="K Homology" evidence="6">
    <location>
        <begin position="880"/>
        <end position="955"/>
    </location>
</feature>
<feature type="domain" description="K Homology" evidence="6">
    <location>
        <begin position="194"/>
        <end position="274"/>
    </location>
</feature>
<dbReference type="AlphaFoldDB" id="K0KP17"/>
<feature type="compositionally biased region" description="Low complexity" evidence="5">
    <location>
        <begin position="29"/>
        <end position="49"/>
    </location>
</feature>
<feature type="domain" description="K Homology" evidence="6">
    <location>
        <begin position="578"/>
        <end position="653"/>
    </location>
</feature>
<dbReference type="HOGENOM" id="CLU_003293_1_0_1"/>
<proteinExistence type="predicted"/>
<reference evidence="7 8" key="1">
    <citation type="journal article" date="2012" name="Eukaryot. Cell">
        <title>Draft genome sequence of Wickerhamomyces ciferrii NRRL Y-1031 F-60-10.</title>
        <authorList>
            <person name="Schneider J."/>
            <person name="Andrea H."/>
            <person name="Blom J."/>
            <person name="Jaenicke S."/>
            <person name="Ruckert C."/>
            <person name="Schorsch C."/>
            <person name="Szczepanowski R."/>
            <person name="Farwick M."/>
            <person name="Goesmann A."/>
            <person name="Puhler A."/>
            <person name="Schaffer S."/>
            <person name="Tauch A."/>
            <person name="Kohler T."/>
            <person name="Brinkrolf K."/>
        </authorList>
    </citation>
    <scope>NUCLEOTIDE SEQUENCE [LARGE SCALE GENOMIC DNA]</scope>
    <source>
        <strain evidence="8">ATCC 14091 / BCRC 22168 / CBS 111 / JCM 3599 / NBRC 0793 / NRRL Y-1031 F-60-10</strain>
    </source>
</reference>
<evidence type="ECO:0000256" key="4">
    <source>
        <dbReference type="SAM" id="Coils"/>
    </source>
</evidence>
<accession>K0KP17</accession>
<feature type="coiled-coil region" evidence="4">
    <location>
        <begin position="555"/>
        <end position="585"/>
    </location>
</feature>
<dbReference type="EMBL" id="CAIF01000097">
    <property type="protein sequence ID" value="CCH43932.1"/>
    <property type="molecule type" value="Genomic_DNA"/>
</dbReference>
<protein>
    <recommendedName>
        <fullName evidence="6">K Homology domain-containing protein</fullName>
    </recommendedName>
</protein>
<feature type="compositionally biased region" description="Polar residues" evidence="5">
    <location>
        <begin position="226"/>
        <end position="243"/>
    </location>
</feature>
<evidence type="ECO:0000259" key="6">
    <source>
        <dbReference type="SMART" id="SM00322"/>
    </source>
</evidence>
<dbReference type="GO" id="GO:0003723">
    <property type="term" value="F:RNA binding"/>
    <property type="evidence" value="ECO:0007669"/>
    <property type="project" value="UniProtKB-UniRule"/>
</dbReference>
<gene>
    <name evidence="7" type="ORF">BN7_3487</name>
</gene>
<dbReference type="eggNOG" id="KOG2208">
    <property type="taxonomic scope" value="Eukaryota"/>
</dbReference>
<dbReference type="InterPro" id="IPR004088">
    <property type="entry name" value="KH_dom_type_1"/>
</dbReference>
<feature type="coiled-coil region" evidence="4">
    <location>
        <begin position="634"/>
        <end position="661"/>
    </location>
</feature>
<dbReference type="InterPro" id="IPR036612">
    <property type="entry name" value="KH_dom_type_1_sf"/>
</dbReference>
<dbReference type="FunCoup" id="K0KP17">
    <property type="interactions" value="725"/>
</dbReference>
<dbReference type="PROSITE" id="PS50084">
    <property type="entry name" value="KH_TYPE_1"/>
    <property type="match status" value="8"/>
</dbReference>
<dbReference type="SUPFAM" id="SSF54791">
    <property type="entry name" value="Eukaryotic type KH-domain (KH-domain type I)"/>
    <property type="match status" value="7"/>
</dbReference>
<keyword evidence="1" id="KW-0677">Repeat</keyword>
<feature type="compositionally biased region" description="Acidic residues" evidence="5">
    <location>
        <begin position="50"/>
        <end position="62"/>
    </location>
</feature>
<comment type="caution">
    <text evidence="7">The sequence shown here is derived from an EMBL/GenBank/DDBJ whole genome shotgun (WGS) entry which is preliminary data.</text>
</comment>
<evidence type="ECO:0000313" key="7">
    <source>
        <dbReference type="EMBL" id="CCH43932.1"/>
    </source>
</evidence>
<feature type="domain" description="K Homology" evidence="6">
    <location>
        <begin position="959"/>
        <end position="1027"/>
    </location>
</feature>
<dbReference type="InterPro" id="IPR004087">
    <property type="entry name" value="KH_dom"/>
</dbReference>
<dbReference type="InParanoid" id="K0KP17"/>
<evidence type="ECO:0000256" key="3">
    <source>
        <dbReference type="PROSITE-ProRule" id="PRU00117"/>
    </source>
</evidence>
<keyword evidence="4" id="KW-0175">Coiled coil</keyword>
<evidence type="ECO:0000256" key="5">
    <source>
        <dbReference type="SAM" id="MobiDB-lite"/>
    </source>
</evidence>
<dbReference type="Pfam" id="PF00013">
    <property type="entry name" value="KH_1"/>
    <property type="match status" value="6"/>
</dbReference>
<organism evidence="7 8">
    <name type="scientific">Wickerhamomyces ciferrii (strain ATCC 14091 / BCRC 22168 / CBS 111 / JCM 3599 / NBRC 0793 / NRRL Y-1031 F-60-10)</name>
    <name type="common">Yeast</name>
    <name type="synonym">Pichia ciferrii</name>
    <dbReference type="NCBI Taxonomy" id="1206466"/>
    <lineage>
        <taxon>Eukaryota</taxon>
        <taxon>Fungi</taxon>
        <taxon>Dikarya</taxon>
        <taxon>Ascomycota</taxon>
        <taxon>Saccharomycotina</taxon>
        <taxon>Saccharomycetes</taxon>
        <taxon>Phaffomycetales</taxon>
        <taxon>Wickerhamomycetaceae</taxon>
        <taxon>Wickerhamomyces</taxon>
    </lineage>
</organism>
<feature type="domain" description="K Homology" evidence="6">
    <location>
        <begin position="662"/>
        <end position="731"/>
    </location>
</feature>
<sequence length="1210" mass="132496">MSAELDQAHVEPSVDAQELNGNNAVSDAVDPTETAATSTTDAGDATVDADASDAEVDAEESTNTEWVPKKEEVPPPSINDETAFPALGGSSGASASPISWGPSMKTSPVPALAKKSATRAKGSTIQDAFNIVSELSLNVSKIEFSKIINELKKNYGVSIESTLSSITKTRSFIVSGKPKDVPVVKKELIRRLTKPVQVRFKIPSRTRSAVIGSSGKNLKPIIESTQTRINIERNSSPAPGQSNDNDEDDEIEVTIDGDVEGVEDAKSRILHIVNEETKNLTTRINVPEEIVKFVENFNVNEDNLKISGPNKNNVISLQGLRDDVLIKKAEILSQLETLKIKVKSEVKIIPKQFHDAILPNEILKQFNVVVELPDRDADDESVSFIGLQSNIEKAIAFAKSETGKVSIEILDISKAHGGNVHHAASLAAYFAYSGLINKIGTENDTKISIPSYKKLSTQGLRSVGITLTSSTDKLDSKKIARKQIVEQVNKLPPSRVQYITDISSFFSKQVGSAVETSSKAQNVAVVPFSHLSQGNTNEIILIALDNEDDEFAPSQDEINERLSKVNESLNELRKLQADLKTTTLDVSNDKQQFIEGPKGTTLKALLKSFEEASSSIIIKLHSNGESESLDQVYLQGNKSDVAKAEKEINNLLKDAENVKDIYSYSNEVSVPANVLSRLIGKNGANLNALRDQFSVSIDVEDNASGEKASLKITGYKYNVEEAKTHIQQSSKRWADEITKTLHIQQKYHGSLIGAGGQYAKRLQDKYHVRIIFTQGSDDVVIRGPSRGAVKAEEEIKELLDYLIDNGYTKELQVPTKSLSRVIGKSGETIRGIATDAGIEIDVQNQGDKAGEYTTILLTGTRKGLKEAESSILAIVKEVEDTITVELEVEPKYYRDILGPKGVTKNAIIAKAGGSEDQQRRLLQIPDQGSSDKKISSTGSKKIVESIIEQVKALVAEKERSIVETLSVPKDKHRVIIGQGGSVRRSLETEFNVNVNIPNSQSDSTDVKITGLPENVEKVKAKINELTADDWKASVDVPAYLHAAVSERGAFTRKVRLDNNVEIEHGNLSGRAHKLSSQFPTPPKTVIGSDEETIKFTIDEESEVKKDDVVIPWRLKGEAEDVAKVESQIKSRLEKVSKDDTSAFLWVKNPQVFRKVVGPQGSRLNNIRSKSGSQIYVPRNSDKVNDVIYLRGTKESLEKAYALLKSEIEKK</sequence>
<name>K0KP17_WICCF</name>
<feature type="region of interest" description="Disordered" evidence="5">
    <location>
        <begin position="1"/>
        <end position="77"/>
    </location>
</feature>
<feature type="region of interest" description="Disordered" evidence="5">
    <location>
        <begin position="226"/>
        <end position="248"/>
    </location>
</feature>
<dbReference type="Gene3D" id="3.30.1370.10">
    <property type="entry name" value="K Homology domain, type 1"/>
    <property type="match status" value="8"/>
</dbReference>
<evidence type="ECO:0000256" key="1">
    <source>
        <dbReference type="ARBA" id="ARBA00022737"/>
    </source>
</evidence>
<feature type="domain" description="K Homology" evidence="6">
    <location>
        <begin position="805"/>
        <end position="876"/>
    </location>
</feature>
<dbReference type="Proteomes" id="UP000009328">
    <property type="component" value="Unassembled WGS sequence"/>
</dbReference>
<dbReference type="Pfam" id="PF24668">
    <property type="entry name" value="KH_Vigilin"/>
    <property type="match status" value="1"/>
</dbReference>